<dbReference type="PANTHER" id="PTHR11058:SF22">
    <property type="entry name" value="NADH-QUINONE OXIDOREDUCTASE SUBUNIT A"/>
    <property type="match status" value="1"/>
</dbReference>
<keyword evidence="7" id="KW-1278">Translocase</keyword>
<evidence type="ECO:0008006" key="13">
    <source>
        <dbReference type="Google" id="ProtNLM"/>
    </source>
</evidence>
<dbReference type="Pfam" id="PF00507">
    <property type="entry name" value="Oxidored_q4"/>
    <property type="match status" value="1"/>
</dbReference>
<evidence type="ECO:0000256" key="1">
    <source>
        <dbReference type="ARBA" id="ARBA00004141"/>
    </source>
</evidence>
<keyword evidence="8 11" id="KW-1133">Transmembrane helix</keyword>
<evidence type="ECO:0000256" key="5">
    <source>
        <dbReference type="ARBA" id="ARBA00022692"/>
    </source>
</evidence>
<dbReference type="HAMAP" id="MF_01394">
    <property type="entry name" value="NDH1_NuoA"/>
    <property type="match status" value="1"/>
</dbReference>
<dbReference type="GO" id="GO:0008137">
    <property type="term" value="F:NADH dehydrogenase (ubiquinone) activity"/>
    <property type="evidence" value="ECO:0007669"/>
    <property type="project" value="InterPro"/>
</dbReference>
<evidence type="ECO:0000256" key="4">
    <source>
        <dbReference type="ARBA" id="ARBA00022475"/>
    </source>
</evidence>
<dbReference type="EMBL" id="UINC01053714">
    <property type="protein sequence ID" value="SVB70573.1"/>
    <property type="molecule type" value="Genomic_DNA"/>
</dbReference>
<accession>A0A382G7M8</accession>
<feature type="transmembrane region" description="Helical" evidence="11">
    <location>
        <begin position="60"/>
        <end position="83"/>
    </location>
</feature>
<keyword evidence="3" id="KW-0813">Transport</keyword>
<dbReference type="PANTHER" id="PTHR11058">
    <property type="entry name" value="NADH-UBIQUINONE OXIDOREDUCTASE CHAIN 3"/>
    <property type="match status" value="1"/>
</dbReference>
<proteinExistence type="inferred from homology"/>
<evidence type="ECO:0000256" key="10">
    <source>
        <dbReference type="ARBA" id="ARBA00023136"/>
    </source>
</evidence>
<dbReference type="InterPro" id="IPR038430">
    <property type="entry name" value="NDAH_ubi_oxred_su3_sf"/>
</dbReference>
<keyword evidence="5 11" id="KW-0812">Transmembrane</keyword>
<keyword evidence="6" id="KW-0874">Quinone</keyword>
<dbReference type="GO" id="GO:0048038">
    <property type="term" value="F:quinone binding"/>
    <property type="evidence" value="ECO:0007669"/>
    <property type="project" value="UniProtKB-KW"/>
</dbReference>
<feature type="transmembrane region" description="Helical" evidence="11">
    <location>
        <begin position="89"/>
        <end position="111"/>
    </location>
</feature>
<keyword evidence="9" id="KW-0520">NAD</keyword>
<feature type="transmembrane region" description="Helical" evidence="11">
    <location>
        <begin position="6"/>
        <end position="29"/>
    </location>
</feature>
<name>A0A382G7M8_9ZZZZ</name>
<dbReference type="InterPro" id="IPR000440">
    <property type="entry name" value="NADH_UbQ/plastoQ_OxRdtase_su3"/>
</dbReference>
<reference evidence="12" key="1">
    <citation type="submission" date="2018-05" db="EMBL/GenBank/DDBJ databases">
        <authorList>
            <person name="Lanie J.A."/>
            <person name="Ng W.-L."/>
            <person name="Kazmierczak K.M."/>
            <person name="Andrzejewski T.M."/>
            <person name="Davidsen T.M."/>
            <person name="Wayne K.J."/>
            <person name="Tettelin H."/>
            <person name="Glass J.I."/>
            <person name="Rusch D."/>
            <person name="Podicherti R."/>
            <person name="Tsui H.-C.T."/>
            <person name="Winkler M.E."/>
        </authorList>
    </citation>
    <scope>NUCLEOTIDE SEQUENCE</scope>
</reference>
<dbReference type="GO" id="GO:0030964">
    <property type="term" value="C:NADH dehydrogenase complex"/>
    <property type="evidence" value="ECO:0007669"/>
    <property type="project" value="TreeGrafter"/>
</dbReference>
<comment type="similarity">
    <text evidence="2">Belongs to the complex I subunit 3 family.</text>
</comment>
<gene>
    <name evidence="12" type="ORF">METZ01_LOCUS223427</name>
</gene>
<evidence type="ECO:0000256" key="11">
    <source>
        <dbReference type="SAM" id="Phobius"/>
    </source>
</evidence>
<dbReference type="InterPro" id="IPR023043">
    <property type="entry name" value="NAD(P)H_OxRDtase_bac/plastid"/>
</dbReference>
<dbReference type="Gene3D" id="1.20.58.1610">
    <property type="entry name" value="NADH:ubiquinone/plastoquinone oxidoreductase, chain 3"/>
    <property type="match status" value="1"/>
</dbReference>
<organism evidence="12">
    <name type="scientific">marine metagenome</name>
    <dbReference type="NCBI Taxonomy" id="408172"/>
    <lineage>
        <taxon>unclassified sequences</taxon>
        <taxon>metagenomes</taxon>
        <taxon>ecological metagenomes</taxon>
    </lineage>
</organism>
<sequence>MLDSYLGAGIMLLMAIGIAVGMVVMTSILGPKREFADKMEPFECGESQLVSPHQRFSVKFYLVAVLFVLFDIEAVFFFPWAILFKQLGLFGFIEMLVFILILGVGLLYVWVRGGLDWE</sequence>
<keyword evidence="4" id="KW-1003">Cell membrane</keyword>
<evidence type="ECO:0000313" key="12">
    <source>
        <dbReference type="EMBL" id="SVB70573.1"/>
    </source>
</evidence>
<comment type="subcellular location">
    <subcellularLocation>
        <location evidence="1">Membrane</location>
        <topology evidence="1">Multi-pass membrane protein</topology>
    </subcellularLocation>
</comment>
<dbReference type="AlphaFoldDB" id="A0A382G7M8"/>
<keyword evidence="10 11" id="KW-0472">Membrane</keyword>
<evidence type="ECO:0000256" key="6">
    <source>
        <dbReference type="ARBA" id="ARBA00022719"/>
    </source>
</evidence>
<evidence type="ECO:0000256" key="9">
    <source>
        <dbReference type="ARBA" id="ARBA00023027"/>
    </source>
</evidence>
<evidence type="ECO:0000256" key="7">
    <source>
        <dbReference type="ARBA" id="ARBA00022967"/>
    </source>
</evidence>
<evidence type="ECO:0000256" key="3">
    <source>
        <dbReference type="ARBA" id="ARBA00022448"/>
    </source>
</evidence>
<protein>
    <recommendedName>
        <fullName evidence="13">NADH:ubiquinone oxidoreductase subunit 3 (Chain A)</fullName>
    </recommendedName>
</protein>
<dbReference type="GO" id="GO:0016651">
    <property type="term" value="F:oxidoreductase activity, acting on NAD(P)H"/>
    <property type="evidence" value="ECO:0007669"/>
    <property type="project" value="InterPro"/>
</dbReference>
<evidence type="ECO:0000256" key="2">
    <source>
        <dbReference type="ARBA" id="ARBA00008472"/>
    </source>
</evidence>
<evidence type="ECO:0000256" key="8">
    <source>
        <dbReference type="ARBA" id="ARBA00022989"/>
    </source>
</evidence>